<comment type="function">
    <text evidence="1 9">Directs the termination of nascent peptide synthesis (translation) in response to the termination codons UAA, UAG and UGA.</text>
</comment>
<evidence type="ECO:0000256" key="6">
    <source>
        <dbReference type="ARBA" id="ARBA00022490"/>
    </source>
</evidence>
<evidence type="ECO:0000256" key="9">
    <source>
        <dbReference type="HAMAP-Rule" id="MF_00424"/>
    </source>
</evidence>
<dbReference type="AlphaFoldDB" id="I3TG33"/>
<dbReference type="InterPro" id="IPR024049">
    <property type="entry name" value="eRF1_1_sf"/>
</dbReference>
<dbReference type="SUPFAM" id="SSF55481">
    <property type="entry name" value="N-terminal domain of eukaryotic peptide chain release factor subunit 1, ERF1"/>
    <property type="match status" value="1"/>
</dbReference>
<dbReference type="HAMAP" id="MF_00424">
    <property type="entry name" value="Rel_fact_arch_1"/>
    <property type="match status" value="1"/>
</dbReference>
<dbReference type="Proteomes" id="UP000005270">
    <property type="component" value="Chromosome"/>
</dbReference>
<dbReference type="Pfam" id="PF03463">
    <property type="entry name" value="eRF1_1"/>
    <property type="match status" value="1"/>
</dbReference>
<keyword evidence="7 9" id="KW-0648">Protein biosynthesis</keyword>
<dbReference type="SUPFAM" id="SSF53137">
    <property type="entry name" value="Translational machinery components"/>
    <property type="match status" value="1"/>
</dbReference>
<dbReference type="FunCoup" id="I3TG33">
    <property type="interactions" value="221"/>
</dbReference>
<dbReference type="GO" id="GO:0005737">
    <property type="term" value="C:cytoplasm"/>
    <property type="evidence" value="ECO:0007669"/>
    <property type="project" value="UniProtKB-SubCell"/>
</dbReference>
<keyword evidence="12" id="KW-1185">Reference proteome</keyword>
<dbReference type="SMART" id="SM01194">
    <property type="entry name" value="eRF1_1"/>
    <property type="match status" value="1"/>
</dbReference>
<evidence type="ECO:0000256" key="2">
    <source>
        <dbReference type="ARBA" id="ARBA00004496"/>
    </source>
</evidence>
<dbReference type="InterPro" id="IPR020918">
    <property type="entry name" value="Peptide_chain-rel_aRF1"/>
</dbReference>
<evidence type="ECO:0000256" key="5">
    <source>
        <dbReference type="ARBA" id="ARBA00019723"/>
    </source>
</evidence>
<dbReference type="NCBIfam" id="TIGR03676">
    <property type="entry name" value="aRF1_eRF1"/>
    <property type="match status" value="1"/>
</dbReference>
<dbReference type="KEGG" id="thg:TCELL_1298"/>
<dbReference type="PANTHER" id="PTHR10113">
    <property type="entry name" value="PEPTIDE CHAIN RELEASE FACTOR SUBUNIT 1"/>
    <property type="match status" value="1"/>
</dbReference>
<reference evidence="11 12" key="1">
    <citation type="journal article" date="2012" name="J. Bacteriol.">
        <title>Complete genome sequence of the hyperthermophilic cellulolytic Crenarchaeon 'Thermogladius cellulolyticus' 1633.</title>
        <authorList>
            <person name="Mardanov A.V."/>
            <person name="Kochetkova T.V."/>
            <person name="Beletsky A.V."/>
            <person name="Bonch-Osmolovskaya E.A."/>
            <person name="Ravin N.V."/>
            <person name="Skryabin K.G."/>
        </authorList>
    </citation>
    <scope>NUCLEOTIDE SEQUENCE [LARGE SCALE GENOMIC DNA]</scope>
    <source>
        <strain evidence="12">DSM 22663 / VKM B-2946 / 1633</strain>
    </source>
</reference>
<dbReference type="InParanoid" id="I3TG33"/>
<dbReference type="InterPro" id="IPR005140">
    <property type="entry name" value="eRF1_Pelota-like_N"/>
</dbReference>
<evidence type="ECO:0000313" key="12">
    <source>
        <dbReference type="Proteomes" id="UP000005270"/>
    </source>
</evidence>
<comment type="subcellular location">
    <subcellularLocation>
        <location evidence="2 9">Cytoplasm</location>
    </subcellularLocation>
</comment>
<dbReference type="Gene3D" id="3.30.960.10">
    <property type="entry name" value="eRF1 domain 1"/>
    <property type="match status" value="1"/>
</dbReference>
<dbReference type="GO" id="GO:0016149">
    <property type="term" value="F:translation release factor activity, codon specific"/>
    <property type="evidence" value="ECO:0007669"/>
    <property type="project" value="UniProtKB-UniRule"/>
</dbReference>
<dbReference type="Pfam" id="PF03465">
    <property type="entry name" value="eRF1_3"/>
    <property type="match status" value="1"/>
</dbReference>
<protein>
    <recommendedName>
        <fullName evidence="5 9">Peptide chain release factor subunit 1</fullName>
    </recommendedName>
    <alternativeName>
        <fullName evidence="8 9">Translation termination factor aRF1</fullName>
    </alternativeName>
</protein>
<dbReference type="FunFam" id="3.30.420.60:FF:000003">
    <property type="entry name" value="Peptide chain release factor subunit 1"/>
    <property type="match status" value="1"/>
</dbReference>
<organism evidence="11 12">
    <name type="scientific">Thermogladius calderae (strain DSM 22663 / VKM B-2946 / 1633)</name>
    <dbReference type="NCBI Taxonomy" id="1184251"/>
    <lineage>
        <taxon>Archaea</taxon>
        <taxon>Thermoproteota</taxon>
        <taxon>Thermoprotei</taxon>
        <taxon>Desulfurococcales</taxon>
        <taxon>Desulfurococcaceae</taxon>
        <taxon>Thermogladius</taxon>
    </lineage>
</organism>
<dbReference type="Gene3D" id="3.30.1330.30">
    <property type="match status" value="1"/>
</dbReference>
<dbReference type="Gene3D" id="3.30.420.60">
    <property type="entry name" value="eRF1 domain 2"/>
    <property type="match status" value="1"/>
</dbReference>
<dbReference type="InterPro" id="IPR005142">
    <property type="entry name" value="eRF1_3"/>
</dbReference>
<sequence>MASLFKIVSFIRSQRNQWSRCWVWAFSYSEEKIEALRVDKQRLREIIKELKKWKAPATVLLSLYVPPGRPVSDVVNLLRQELSISDNIKLKRTKNAVQRALASAIDRFSKVTKIPDNGLVYFAGEDVETGDFISVMLIPPEEVRLFFYRTDKYFHTEFLEEMVYEHNVIGLIIVERDAATLGLLKGNRLVVLEEMEEYIPGKHEKGGQSQRRYDRIIEQMVEDFYKKVGEHANKAFLPLLEQGKLKAVLVGGPAYSKYDFVQGDYLDYRLKKILINQLVDVSYQGEAGLREMVMKAQDVLKEQEYVEGLQVIEEFKLHLVKDDGMVVYGEDEVSNALEMGAVKVLVVSEERGDVEKWLEKAKNHGARVVVINNDMPEGEWFYKTFNGIAGILRYKAG</sequence>
<dbReference type="STRING" id="1184251.TCELL_1298"/>
<comment type="similarity">
    <text evidence="3 9">Belongs to the eukaryotic release factor 1 family.</text>
</comment>
<evidence type="ECO:0000259" key="10">
    <source>
        <dbReference type="SMART" id="SM01194"/>
    </source>
</evidence>
<evidence type="ECO:0000256" key="3">
    <source>
        <dbReference type="ARBA" id="ARBA00005326"/>
    </source>
</evidence>
<dbReference type="eggNOG" id="arCOG01742">
    <property type="taxonomic scope" value="Archaea"/>
</dbReference>
<dbReference type="SUPFAM" id="SSF55315">
    <property type="entry name" value="L30e-like"/>
    <property type="match status" value="1"/>
</dbReference>
<accession>I3TG33</accession>
<dbReference type="InterPro" id="IPR029064">
    <property type="entry name" value="Ribosomal_eL30-like_sf"/>
</dbReference>
<feature type="domain" description="eRF1/Pelota-like N-terminal" evidence="10">
    <location>
        <begin position="31"/>
        <end position="164"/>
    </location>
</feature>
<dbReference type="InterPro" id="IPR005141">
    <property type="entry name" value="eRF1_2"/>
</dbReference>
<dbReference type="EMBL" id="CP003531">
    <property type="protein sequence ID" value="AFK51721.1"/>
    <property type="molecule type" value="Genomic_DNA"/>
</dbReference>
<proteinExistence type="inferred from homology"/>
<evidence type="ECO:0000256" key="1">
    <source>
        <dbReference type="ARBA" id="ARBA00002832"/>
    </source>
</evidence>
<evidence type="ECO:0000256" key="8">
    <source>
        <dbReference type="ARBA" id="ARBA00031168"/>
    </source>
</evidence>
<name>I3TG33_THEC1</name>
<dbReference type="HOGENOM" id="CLU_035759_3_0_2"/>
<dbReference type="InterPro" id="IPR042226">
    <property type="entry name" value="eFR1_2_sf"/>
</dbReference>
<dbReference type="Pfam" id="PF03464">
    <property type="entry name" value="eRF1_2"/>
    <property type="match status" value="1"/>
</dbReference>
<dbReference type="InterPro" id="IPR004403">
    <property type="entry name" value="Peptide_chain-rel_eRF1/aRF1"/>
</dbReference>
<keyword evidence="6 9" id="KW-0963">Cytoplasm</keyword>
<gene>
    <name evidence="9" type="primary">prf1</name>
    <name evidence="11" type="ordered locus">TCELL_1298</name>
</gene>
<evidence type="ECO:0000313" key="11">
    <source>
        <dbReference type="EMBL" id="AFK51721.1"/>
    </source>
</evidence>
<comment type="subunit">
    <text evidence="4 9">Heterodimer of two subunits, one of which binds GTP.</text>
</comment>
<evidence type="ECO:0000256" key="4">
    <source>
        <dbReference type="ARBA" id="ARBA00011520"/>
    </source>
</evidence>
<evidence type="ECO:0000256" key="7">
    <source>
        <dbReference type="ARBA" id="ARBA00022917"/>
    </source>
</evidence>